<organism evidence="3 4">
    <name type="scientific">Dissostichus eleginoides</name>
    <name type="common">Patagonian toothfish</name>
    <name type="synonym">Dissostichus amissus</name>
    <dbReference type="NCBI Taxonomy" id="100907"/>
    <lineage>
        <taxon>Eukaryota</taxon>
        <taxon>Metazoa</taxon>
        <taxon>Chordata</taxon>
        <taxon>Craniata</taxon>
        <taxon>Vertebrata</taxon>
        <taxon>Euteleostomi</taxon>
        <taxon>Actinopterygii</taxon>
        <taxon>Neopterygii</taxon>
        <taxon>Teleostei</taxon>
        <taxon>Neoteleostei</taxon>
        <taxon>Acanthomorphata</taxon>
        <taxon>Eupercaria</taxon>
        <taxon>Perciformes</taxon>
        <taxon>Notothenioidei</taxon>
        <taxon>Nototheniidae</taxon>
        <taxon>Dissostichus</taxon>
    </lineage>
</organism>
<dbReference type="InterPro" id="IPR051149">
    <property type="entry name" value="Spindly/BICDR_Dynein_Adapter"/>
</dbReference>
<keyword evidence="4" id="KW-1185">Reference proteome</keyword>
<dbReference type="GO" id="GO:0055107">
    <property type="term" value="P:Golgi to secretory granule transport"/>
    <property type="evidence" value="ECO:0007669"/>
    <property type="project" value="TreeGrafter"/>
</dbReference>
<evidence type="ECO:0000313" key="3">
    <source>
        <dbReference type="EMBL" id="KAK1900131.1"/>
    </source>
</evidence>
<gene>
    <name evidence="3" type="ORF">KUDE01_000918</name>
</gene>
<dbReference type="GO" id="GO:0047496">
    <property type="term" value="P:vesicle transport along microtubule"/>
    <property type="evidence" value="ECO:0007669"/>
    <property type="project" value="TreeGrafter"/>
</dbReference>
<feature type="region of interest" description="Disordered" evidence="2">
    <location>
        <begin position="99"/>
        <end position="126"/>
    </location>
</feature>
<comment type="caution">
    <text evidence="3">The sequence shown here is derived from an EMBL/GenBank/DDBJ whole genome shotgun (WGS) entry which is preliminary data.</text>
</comment>
<protein>
    <submittedName>
        <fullName evidence="3">BICD family-like cargo adapter 1</fullName>
    </submittedName>
</protein>
<evidence type="ECO:0000256" key="1">
    <source>
        <dbReference type="ARBA" id="ARBA00023054"/>
    </source>
</evidence>
<dbReference type="Proteomes" id="UP001228049">
    <property type="component" value="Unassembled WGS sequence"/>
</dbReference>
<keyword evidence="1" id="KW-0175">Coiled coil</keyword>
<name>A0AAD9CFA3_DISEL</name>
<dbReference type="PANTHER" id="PTHR32123">
    <property type="entry name" value="BICD FAMILY-LIKE CARGO ADAPTER"/>
    <property type="match status" value="1"/>
</dbReference>
<proteinExistence type="predicted"/>
<dbReference type="EMBL" id="JASDAP010000007">
    <property type="protein sequence ID" value="KAK1900131.1"/>
    <property type="molecule type" value="Genomic_DNA"/>
</dbReference>
<sequence length="126" mass="14840">MDRLDDWSFKTKKMTWRRIFTSTTTQLGNALLLENCELKERSDKLHEQYADKLEALEQGRHELRQKLEGCQSQWESQVGELERDVRELRGQVERLTRTLSEAERDKSQPSWSTASTHRDSEISSTL</sequence>
<dbReference type="AlphaFoldDB" id="A0AAD9CFA3"/>
<reference evidence="3" key="1">
    <citation type="submission" date="2023-04" db="EMBL/GenBank/DDBJ databases">
        <title>Chromosome-level genome of Chaenocephalus aceratus.</title>
        <authorList>
            <person name="Park H."/>
        </authorList>
    </citation>
    <scope>NUCLEOTIDE SEQUENCE</scope>
    <source>
        <strain evidence="3">DE</strain>
        <tissue evidence="3">Muscle</tissue>
    </source>
</reference>
<accession>A0AAD9CFA3</accession>
<dbReference type="PANTHER" id="PTHR32123:SF10">
    <property type="entry name" value="BICD FAMILY-LIKE CARGO ADAPTER 1-RELATED"/>
    <property type="match status" value="1"/>
</dbReference>
<evidence type="ECO:0000313" key="4">
    <source>
        <dbReference type="Proteomes" id="UP001228049"/>
    </source>
</evidence>
<feature type="compositionally biased region" description="Basic and acidic residues" evidence="2">
    <location>
        <begin position="116"/>
        <end position="126"/>
    </location>
</feature>
<evidence type="ECO:0000256" key="2">
    <source>
        <dbReference type="SAM" id="MobiDB-lite"/>
    </source>
</evidence>